<protein>
    <submittedName>
        <fullName evidence="2">ABC-type transport system, permease component</fullName>
    </submittedName>
</protein>
<dbReference type="InterPro" id="IPR030802">
    <property type="entry name" value="Permease_MalE"/>
</dbReference>
<dbReference type="AlphaFoldDB" id="A6DTV3"/>
<dbReference type="GO" id="GO:0043190">
    <property type="term" value="C:ATP-binding cassette (ABC) transporter complex"/>
    <property type="evidence" value="ECO:0007669"/>
    <property type="project" value="InterPro"/>
</dbReference>
<feature type="transmembrane region" description="Helical" evidence="1">
    <location>
        <begin position="146"/>
        <end position="165"/>
    </location>
</feature>
<evidence type="ECO:0000313" key="3">
    <source>
        <dbReference type="Proteomes" id="UP000004947"/>
    </source>
</evidence>
<keyword evidence="1" id="KW-1133">Transmembrane helix</keyword>
<dbReference type="eggNOG" id="COG0767">
    <property type="taxonomic scope" value="Bacteria"/>
</dbReference>
<dbReference type="Proteomes" id="UP000004947">
    <property type="component" value="Unassembled WGS sequence"/>
</dbReference>
<dbReference type="STRING" id="313628.LNTAR_04036"/>
<feature type="transmembrane region" description="Helical" evidence="1">
    <location>
        <begin position="59"/>
        <end position="76"/>
    </location>
</feature>
<dbReference type="PANTHER" id="PTHR30188:SF3">
    <property type="entry name" value="ABC TRANSPORTER PERMEASE"/>
    <property type="match status" value="1"/>
</dbReference>
<dbReference type="Pfam" id="PF02405">
    <property type="entry name" value="MlaE"/>
    <property type="match status" value="1"/>
</dbReference>
<sequence>MKNLVSSFGRNFVGFFQESKNILAFIGEVTEELIFGIRNPHKIKWKSTLYYMDGCGREATGIVALICFLMGLILGFQSAVQMKQFGTDIYVANLVGLSIVKELGPLMVAMIATGRAGSAFAAELGTMRVNEEIDALTTMGFVPPRFLIIPKLIAMMVVMPILTLIGDLLGILGGFFVGVVQLKLPFIAYLNQTIKAIHYLDVMESMAKAFAFAIIISMVGCYRGMNSSSDAQGVGKAATSSVVSGIFLIIVADTLMTIIFTQLRG</sequence>
<reference evidence="2 3" key="1">
    <citation type="journal article" date="2010" name="J. Bacteriol.">
        <title>Genome sequence of Lentisphaera araneosa HTCC2155T, the type species of the order Lentisphaerales in the phylum Lentisphaerae.</title>
        <authorList>
            <person name="Thrash J.C."/>
            <person name="Cho J.C."/>
            <person name="Vergin K.L."/>
            <person name="Morris R.M."/>
            <person name="Giovannoni S.J."/>
        </authorList>
    </citation>
    <scope>NUCLEOTIDE SEQUENCE [LARGE SCALE GENOMIC DNA]</scope>
    <source>
        <strain evidence="2 3">HTCC2155</strain>
    </source>
</reference>
<dbReference type="NCBIfam" id="TIGR00056">
    <property type="entry name" value="MlaE family lipid ABC transporter permease subunit"/>
    <property type="match status" value="1"/>
</dbReference>
<comment type="similarity">
    <text evidence="1">Belongs to the MlaE permease family.</text>
</comment>
<dbReference type="RefSeq" id="WP_007281245.1">
    <property type="nucleotide sequence ID" value="NZ_ABCK01000042.1"/>
</dbReference>
<comment type="caution">
    <text evidence="2">The sequence shown here is derived from an EMBL/GenBank/DDBJ whole genome shotgun (WGS) entry which is preliminary data.</text>
</comment>
<keyword evidence="1" id="KW-0812">Transmembrane</keyword>
<accession>A6DTV3</accession>
<name>A6DTV3_9BACT</name>
<proteinExistence type="inferred from homology"/>
<gene>
    <name evidence="2" type="ORF">LNTAR_04036</name>
</gene>
<evidence type="ECO:0000313" key="2">
    <source>
        <dbReference type="EMBL" id="EDM24922.1"/>
    </source>
</evidence>
<keyword evidence="3" id="KW-1185">Reference proteome</keyword>
<feature type="transmembrane region" description="Helical" evidence="1">
    <location>
        <begin position="237"/>
        <end position="260"/>
    </location>
</feature>
<keyword evidence="1" id="KW-0472">Membrane</keyword>
<dbReference type="OrthoDB" id="9805022at2"/>
<dbReference type="EMBL" id="ABCK01000042">
    <property type="protein sequence ID" value="EDM24922.1"/>
    <property type="molecule type" value="Genomic_DNA"/>
</dbReference>
<organism evidence="2 3">
    <name type="scientific">Lentisphaera araneosa HTCC2155</name>
    <dbReference type="NCBI Taxonomy" id="313628"/>
    <lineage>
        <taxon>Bacteria</taxon>
        <taxon>Pseudomonadati</taxon>
        <taxon>Lentisphaerota</taxon>
        <taxon>Lentisphaeria</taxon>
        <taxon>Lentisphaerales</taxon>
        <taxon>Lentisphaeraceae</taxon>
        <taxon>Lentisphaera</taxon>
    </lineage>
</organism>
<evidence type="ECO:0000256" key="1">
    <source>
        <dbReference type="RuleBase" id="RU362044"/>
    </source>
</evidence>
<dbReference type="InterPro" id="IPR003453">
    <property type="entry name" value="ABC_MlaE_roteobac"/>
</dbReference>
<feature type="transmembrane region" description="Helical" evidence="1">
    <location>
        <begin position="171"/>
        <end position="190"/>
    </location>
</feature>
<dbReference type="GO" id="GO:0005548">
    <property type="term" value="F:phospholipid transporter activity"/>
    <property type="evidence" value="ECO:0007669"/>
    <property type="project" value="TreeGrafter"/>
</dbReference>
<dbReference type="PANTHER" id="PTHR30188">
    <property type="entry name" value="ABC TRANSPORTER PERMEASE PROTEIN-RELATED"/>
    <property type="match status" value="1"/>
</dbReference>
<feature type="transmembrane region" description="Helical" evidence="1">
    <location>
        <begin position="202"/>
        <end position="225"/>
    </location>
</feature>